<feature type="coiled-coil region" evidence="1">
    <location>
        <begin position="334"/>
        <end position="386"/>
    </location>
</feature>
<evidence type="ECO:0000256" key="1">
    <source>
        <dbReference type="SAM" id="Coils"/>
    </source>
</evidence>
<proteinExistence type="predicted"/>
<protein>
    <submittedName>
        <fullName evidence="3">Uncharacterized protein</fullName>
    </submittedName>
</protein>
<accession>A0A7J6LV39</accession>
<comment type="caution">
    <text evidence="3">The sequence shown here is derived from an EMBL/GenBank/DDBJ whole genome shotgun (WGS) entry which is preliminary data.</text>
</comment>
<dbReference type="AlphaFoldDB" id="A0A7J6LV39"/>
<feature type="region of interest" description="Disordered" evidence="2">
    <location>
        <begin position="1"/>
        <end position="33"/>
    </location>
</feature>
<keyword evidence="1" id="KW-0175">Coiled coil</keyword>
<dbReference type="EMBL" id="JABAHT010000149">
    <property type="protein sequence ID" value="KAF4663172.1"/>
    <property type="molecule type" value="Genomic_DNA"/>
</dbReference>
<dbReference type="OrthoDB" id="10427861at2759"/>
<sequence>MSTQRHGRGSHVHQDASSSSGKDPTHRLLPREQEMKDTFSDCVDVWNFRTPTMGYCFSSLTGKLYSLTLPQVLMHEYDSLSSEGRLIWSLANPCEIGPNVPRPPAELLTTGGPELYLSFKPPPPDAQQVVSINKAVDETVAHLKLSKRVEKTFRDLPVQGKLWVLQHFTPQAGADENDQMRTYLETLDSPWDRTEQILRVDTVGGVLGRHIADLSAFPDIHATKQCRISWSKKQNCFQIQALHGLVIVDGRELDRGEKVEIKHRGQIQLGRRCFMKCDVRTGSPAGGDEGESEAAVAQPIVETSGGAFGLHSNYARRKMFGKTEDEIRGERARAERYQDRSALLRERKRRLEGLTGWKEGLREAKLRREERELEQLEVTEETEAMRESKHLNMNLDGSYGGAEAEAERPGLGYSGSVGPAPRSLLEKRMMEVASGASKPSVTGSNPFRMSFVKSSTVLNGPSETTKKKQEEEEVDIGRPLAAASESMARFLRKFIHHEARTGSTLQSFLEAQRPDLDTVSLLLRHLSTTQLGDRKTPQRIMHVVAYLREGGDTLCGHHLPGRRPIPPSPTALAHVALGVAAAVNHDIAKAELETIRSLVADCVGRGLALSSGKDLPLMSTAMYRTEVRDVELWTRMIGRAADLLEGRCPSDRLDARGLVGIVFGLSKMAINAPRLERHLPEAAALTSPQARAQLLYVRCRMQKNTAADIHPDITALTNSLAREADRESYLLALHSISLIPYRHEGLLSRGVEGDQSGAGRGWSTGSYLRYIADCFRLSCPVASTALPSLVSRVTYESFFLYGLRFMGWDDSQARVPPLQEIVPPVGPTVLPAESAAMVLAAFQICYFSSVSRDLECLPLEAVRRLKRCIQFEVGEVAPQPRYQIEVDEVLRAMPSRDFRVLREIQVDPYSIDLLLITPQFTRAMQDDVSVNF</sequence>
<feature type="compositionally biased region" description="Basic and acidic residues" evidence="2">
    <location>
        <begin position="23"/>
        <end position="33"/>
    </location>
</feature>
<evidence type="ECO:0000256" key="2">
    <source>
        <dbReference type="SAM" id="MobiDB-lite"/>
    </source>
</evidence>
<dbReference type="Proteomes" id="UP000570595">
    <property type="component" value="Unassembled WGS sequence"/>
</dbReference>
<feature type="compositionally biased region" description="Basic residues" evidence="2">
    <location>
        <begin position="1"/>
        <end position="11"/>
    </location>
</feature>
<organism evidence="3 4">
    <name type="scientific">Perkinsus olseni</name>
    <name type="common">Perkinsus atlanticus</name>
    <dbReference type="NCBI Taxonomy" id="32597"/>
    <lineage>
        <taxon>Eukaryota</taxon>
        <taxon>Sar</taxon>
        <taxon>Alveolata</taxon>
        <taxon>Perkinsozoa</taxon>
        <taxon>Perkinsea</taxon>
        <taxon>Perkinsida</taxon>
        <taxon>Perkinsidae</taxon>
        <taxon>Perkinsus</taxon>
    </lineage>
</organism>
<gene>
    <name evidence="3" type="ORF">FOZ61_001871</name>
</gene>
<evidence type="ECO:0000313" key="4">
    <source>
        <dbReference type="Proteomes" id="UP000570595"/>
    </source>
</evidence>
<name>A0A7J6LV39_PEROL</name>
<evidence type="ECO:0000313" key="3">
    <source>
        <dbReference type="EMBL" id="KAF4663172.1"/>
    </source>
</evidence>
<reference evidence="3 4" key="1">
    <citation type="submission" date="2020-04" db="EMBL/GenBank/DDBJ databases">
        <title>Perkinsus olseni comparative genomics.</title>
        <authorList>
            <person name="Bogema D.R."/>
        </authorList>
    </citation>
    <scope>NUCLEOTIDE SEQUENCE [LARGE SCALE GENOMIC DNA]</scope>
    <source>
        <strain evidence="3">ATCC PRA-179</strain>
    </source>
</reference>